<feature type="domain" description="Chorismate mutase" evidence="2">
    <location>
        <begin position="1"/>
        <end position="84"/>
    </location>
</feature>
<evidence type="ECO:0000259" key="2">
    <source>
        <dbReference type="PROSITE" id="PS51168"/>
    </source>
</evidence>
<dbReference type="Proteomes" id="UP001321861">
    <property type="component" value="Chromosome"/>
</dbReference>
<dbReference type="RefSeq" id="WP_317635338.1">
    <property type="nucleotide sequence ID" value="NZ_AP026802.1"/>
</dbReference>
<name>A0AAU9DHP3_9LACO</name>
<accession>A0AAU9DHP3</accession>
<dbReference type="Gene3D" id="1.20.59.10">
    <property type="entry name" value="Chorismate mutase"/>
    <property type="match status" value="1"/>
</dbReference>
<dbReference type="InterPro" id="IPR036263">
    <property type="entry name" value="Chorismate_II_sf"/>
</dbReference>
<evidence type="ECO:0000313" key="3">
    <source>
        <dbReference type="EMBL" id="BDR59550.1"/>
    </source>
</evidence>
<dbReference type="InterPro" id="IPR036979">
    <property type="entry name" value="CM_dom_sf"/>
</dbReference>
<dbReference type="SUPFAM" id="SSF48600">
    <property type="entry name" value="Chorismate mutase II"/>
    <property type="match status" value="1"/>
</dbReference>
<dbReference type="InterPro" id="IPR011279">
    <property type="entry name" value="Chorismate_mutase_GmP"/>
</dbReference>
<dbReference type="InterPro" id="IPR051331">
    <property type="entry name" value="Chorismate_mutase-related"/>
</dbReference>
<proteinExistence type="predicted"/>
<gene>
    <name evidence="3" type="ORF">XA3_19910</name>
</gene>
<protein>
    <recommendedName>
        <fullName evidence="2">Chorismate mutase domain-containing protein</fullName>
    </recommendedName>
</protein>
<sequence>MTEREQIDQIDHEMTVLFTQRMQLSKKIAAAKFAAKAPVSDRKREEEIIKNELAKLPNDELKSYLRDFYRDVFLISKQYQAKLIKGWRDKNDEN</sequence>
<keyword evidence="4" id="KW-1185">Reference proteome</keyword>
<dbReference type="NCBIfam" id="TIGR01805">
    <property type="entry name" value="CM_mono_grmpos"/>
    <property type="match status" value="1"/>
</dbReference>
<dbReference type="InterPro" id="IPR002701">
    <property type="entry name" value="CM_II_prokaryot"/>
</dbReference>
<dbReference type="KEGG" id="xap:XA3_19910"/>
<dbReference type="AlphaFoldDB" id="A0AAU9DHP3"/>
<reference evidence="3 4" key="1">
    <citation type="journal article" date="2023" name="Microbiol. Spectr.">
        <title>Symbiosis of Carpenter Bees with Uncharacterized Lactic Acid Bacteria Showing NAD Auxotrophy.</title>
        <authorList>
            <person name="Kawasaki S."/>
            <person name="Ozawa K."/>
            <person name="Mori T."/>
            <person name="Yamamoto A."/>
            <person name="Ito M."/>
            <person name="Ohkuma M."/>
            <person name="Sakamoto M."/>
            <person name="Matsutani M."/>
        </authorList>
    </citation>
    <scope>NUCLEOTIDE SEQUENCE [LARGE SCALE GENOMIC DNA]</scope>
    <source>
        <strain evidence="3 4">XA3</strain>
    </source>
</reference>
<dbReference type="SMART" id="SM00830">
    <property type="entry name" value="CM_2"/>
    <property type="match status" value="1"/>
</dbReference>
<dbReference type="Pfam" id="PF01817">
    <property type="entry name" value="CM_2"/>
    <property type="match status" value="1"/>
</dbReference>
<dbReference type="EMBL" id="AP026802">
    <property type="protein sequence ID" value="BDR59550.1"/>
    <property type="molecule type" value="Genomic_DNA"/>
</dbReference>
<keyword evidence="1" id="KW-0413">Isomerase</keyword>
<dbReference type="PROSITE" id="PS51168">
    <property type="entry name" value="CHORISMATE_MUT_2"/>
    <property type="match status" value="1"/>
</dbReference>
<evidence type="ECO:0000313" key="4">
    <source>
        <dbReference type="Proteomes" id="UP001321861"/>
    </source>
</evidence>
<dbReference type="GO" id="GO:0004106">
    <property type="term" value="F:chorismate mutase activity"/>
    <property type="evidence" value="ECO:0007669"/>
    <property type="project" value="InterPro"/>
</dbReference>
<dbReference type="GO" id="GO:0009697">
    <property type="term" value="P:salicylic acid biosynthetic process"/>
    <property type="evidence" value="ECO:0007669"/>
    <property type="project" value="TreeGrafter"/>
</dbReference>
<dbReference type="GO" id="GO:0046417">
    <property type="term" value="P:chorismate metabolic process"/>
    <property type="evidence" value="ECO:0007669"/>
    <property type="project" value="InterPro"/>
</dbReference>
<dbReference type="PANTHER" id="PTHR38041">
    <property type="entry name" value="CHORISMATE MUTASE"/>
    <property type="match status" value="1"/>
</dbReference>
<evidence type="ECO:0000256" key="1">
    <source>
        <dbReference type="ARBA" id="ARBA00023235"/>
    </source>
</evidence>
<dbReference type="PANTHER" id="PTHR38041:SF1">
    <property type="entry name" value="CHORISMATE MUTASE"/>
    <property type="match status" value="1"/>
</dbReference>
<organism evidence="3 4">
    <name type="scientific">Xylocopilactobacillus apicola</name>
    <dbReference type="NCBI Taxonomy" id="2932184"/>
    <lineage>
        <taxon>Bacteria</taxon>
        <taxon>Bacillati</taxon>
        <taxon>Bacillota</taxon>
        <taxon>Bacilli</taxon>
        <taxon>Lactobacillales</taxon>
        <taxon>Lactobacillaceae</taxon>
        <taxon>Xylocopilactobacillus</taxon>
    </lineage>
</organism>